<gene>
    <name evidence="1" type="ORF">S01H4_29409</name>
</gene>
<sequence>MSLTWANKNKYATGAKFIGRQRKTGLTDDGKELVVEAQSLGITIDVSHLNDP</sequence>
<dbReference type="InterPro" id="IPR008257">
    <property type="entry name" value="Pept_M19"/>
</dbReference>
<dbReference type="GO" id="GO:0070573">
    <property type="term" value="F:metallodipeptidase activity"/>
    <property type="evidence" value="ECO:0007669"/>
    <property type="project" value="InterPro"/>
</dbReference>
<name>X1AAT7_9ZZZZ</name>
<feature type="non-terminal residue" evidence="1">
    <location>
        <position position="52"/>
    </location>
</feature>
<proteinExistence type="predicted"/>
<dbReference type="GO" id="GO:0006508">
    <property type="term" value="P:proteolysis"/>
    <property type="evidence" value="ECO:0007669"/>
    <property type="project" value="InterPro"/>
</dbReference>
<reference evidence="1" key="1">
    <citation type="journal article" date="2014" name="Front. Microbiol.">
        <title>High frequency of phylogenetically diverse reductive dehalogenase-homologous genes in deep subseafloor sedimentary metagenomes.</title>
        <authorList>
            <person name="Kawai M."/>
            <person name="Futagami T."/>
            <person name="Toyoda A."/>
            <person name="Takaki Y."/>
            <person name="Nishi S."/>
            <person name="Hori S."/>
            <person name="Arai W."/>
            <person name="Tsubouchi T."/>
            <person name="Morono Y."/>
            <person name="Uchiyama I."/>
            <person name="Ito T."/>
            <person name="Fujiyama A."/>
            <person name="Inagaki F."/>
            <person name="Takami H."/>
        </authorList>
    </citation>
    <scope>NUCLEOTIDE SEQUENCE</scope>
    <source>
        <strain evidence="1">Expedition CK06-06</strain>
    </source>
</reference>
<dbReference type="SUPFAM" id="SSF51556">
    <property type="entry name" value="Metallo-dependent hydrolases"/>
    <property type="match status" value="1"/>
</dbReference>
<dbReference type="PROSITE" id="PS51365">
    <property type="entry name" value="RENAL_DIPEPTIDASE_2"/>
    <property type="match status" value="1"/>
</dbReference>
<evidence type="ECO:0000313" key="1">
    <source>
        <dbReference type="EMBL" id="GAG79565.1"/>
    </source>
</evidence>
<dbReference type="Pfam" id="PF01244">
    <property type="entry name" value="Peptidase_M19"/>
    <property type="match status" value="1"/>
</dbReference>
<dbReference type="EMBL" id="BART01015026">
    <property type="protein sequence ID" value="GAG79565.1"/>
    <property type="molecule type" value="Genomic_DNA"/>
</dbReference>
<dbReference type="InterPro" id="IPR032466">
    <property type="entry name" value="Metal_Hydrolase"/>
</dbReference>
<organism evidence="1">
    <name type="scientific">marine sediment metagenome</name>
    <dbReference type="NCBI Taxonomy" id="412755"/>
    <lineage>
        <taxon>unclassified sequences</taxon>
        <taxon>metagenomes</taxon>
        <taxon>ecological metagenomes</taxon>
    </lineage>
</organism>
<protein>
    <submittedName>
        <fullName evidence="1">Uncharacterized protein</fullName>
    </submittedName>
</protein>
<dbReference type="AlphaFoldDB" id="X1AAT7"/>
<dbReference type="Gene3D" id="3.20.20.140">
    <property type="entry name" value="Metal-dependent hydrolases"/>
    <property type="match status" value="1"/>
</dbReference>
<comment type="caution">
    <text evidence="1">The sequence shown here is derived from an EMBL/GenBank/DDBJ whole genome shotgun (WGS) entry which is preliminary data.</text>
</comment>
<accession>X1AAT7</accession>